<keyword evidence="3" id="KW-0804">Transcription</keyword>
<accession>A0A1G9Z404</accession>
<dbReference type="RefSeq" id="WP_083361935.1">
    <property type="nucleotide sequence ID" value="NZ_FNGY01000006.1"/>
</dbReference>
<name>A0A1G9Z404_9SPHI</name>
<evidence type="ECO:0000256" key="2">
    <source>
        <dbReference type="ARBA" id="ARBA00023125"/>
    </source>
</evidence>
<organism evidence="5 6">
    <name type="scientific">Pedobacter steynii</name>
    <dbReference type="NCBI Taxonomy" id="430522"/>
    <lineage>
        <taxon>Bacteria</taxon>
        <taxon>Pseudomonadati</taxon>
        <taxon>Bacteroidota</taxon>
        <taxon>Sphingobacteriia</taxon>
        <taxon>Sphingobacteriales</taxon>
        <taxon>Sphingobacteriaceae</taxon>
        <taxon>Pedobacter</taxon>
    </lineage>
</organism>
<protein>
    <submittedName>
        <fullName evidence="5">AraC-like ligand binding domain-containing protein</fullName>
    </submittedName>
</protein>
<dbReference type="SUPFAM" id="SSF46689">
    <property type="entry name" value="Homeodomain-like"/>
    <property type="match status" value="2"/>
</dbReference>
<evidence type="ECO:0000256" key="1">
    <source>
        <dbReference type="ARBA" id="ARBA00023015"/>
    </source>
</evidence>
<dbReference type="Proteomes" id="UP000183200">
    <property type="component" value="Unassembled WGS sequence"/>
</dbReference>
<sequence>MEPNKPSMKINKKKRDGFSGEKLISLPEFLFERRPQDDFFLNSLYISHIGYFPKAAGHYRNRPKGCTDNILIYCTDGKGWFSIDTEKYEVSANQFFIIPATDKPLRYASDAGDPWTIYWIHFTGSKLSSLNESLSINNLISPKTIPFDEHRIKLWEMIYNCLEKGYSEENLSYANLSLYYLIANFLYPQKNIELTQNPSEDISDKVIDYMKNNISSRLTVPEIAAEFAYSASHFQTLFRTKTGISPIDYFIHLKIQRACQLLALSDLRIKEVAAAVGYADAFYFSRLFHKIMGSSPVDYKSKNRS</sequence>
<evidence type="ECO:0000259" key="4">
    <source>
        <dbReference type="PROSITE" id="PS01124"/>
    </source>
</evidence>
<dbReference type="Gene3D" id="2.60.120.280">
    <property type="entry name" value="Regulatory protein AraC"/>
    <property type="match status" value="1"/>
</dbReference>
<dbReference type="InterPro" id="IPR003313">
    <property type="entry name" value="AraC-bd"/>
</dbReference>
<dbReference type="GO" id="GO:0003700">
    <property type="term" value="F:DNA-binding transcription factor activity"/>
    <property type="evidence" value="ECO:0007669"/>
    <property type="project" value="InterPro"/>
</dbReference>
<dbReference type="SMART" id="SM00342">
    <property type="entry name" value="HTH_ARAC"/>
    <property type="match status" value="1"/>
</dbReference>
<dbReference type="InterPro" id="IPR037923">
    <property type="entry name" value="HTH-like"/>
</dbReference>
<dbReference type="PRINTS" id="PR00032">
    <property type="entry name" value="HTHARAC"/>
</dbReference>
<evidence type="ECO:0000256" key="3">
    <source>
        <dbReference type="ARBA" id="ARBA00023163"/>
    </source>
</evidence>
<proteinExistence type="predicted"/>
<dbReference type="Pfam" id="PF12833">
    <property type="entry name" value="HTH_18"/>
    <property type="match status" value="1"/>
</dbReference>
<evidence type="ECO:0000313" key="5">
    <source>
        <dbReference type="EMBL" id="SDN16049.1"/>
    </source>
</evidence>
<dbReference type="CDD" id="cd06986">
    <property type="entry name" value="cupin_MmsR-like_N"/>
    <property type="match status" value="1"/>
</dbReference>
<keyword evidence="1" id="KW-0805">Transcription regulation</keyword>
<dbReference type="InterPro" id="IPR009057">
    <property type="entry name" value="Homeodomain-like_sf"/>
</dbReference>
<reference evidence="6" key="1">
    <citation type="submission" date="2016-10" db="EMBL/GenBank/DDBJ databases">
        <authorList>
            <person name="Varghese N."/>
            <person name="Submissions S."/>
        </authorList>
    </citation>
    <scope>NUCLEOTIDE SEQUENCE [LARGE SCALE GENOMIC DNA]</scope>
    <source>
        <strain evidence="6">DSM 19110</strain>
    </source>
</reference>
<dbReference type="AlphaFoldDB" id="A0A1G9Z404"/>
<feature type="domain" description="HTH araC/xylS-type" evidence="4">
    <location>
        <begin position="204"/>
        <end position="302"/>
    </location>
</feature>
<dbReference type="Pfam" id="PF02311">
    <property type="entry name" value="AraC_binding"/>
    <property type="match status" value="1"/>
</dbReference>
<keyword evidence="2" id="KW-0238">DNA-binding</keyword>
<dbReference type="InterPro" id="IPR018060">
    <property type="entry name" value="HTH_AraC"/>
</dbReference>
<dbReference type="SUPFAM" id="SSF51215">
    <property type="entry name" value="Regulatory protein AraC"/>
    <property type="match status" value="1"/>
</dbReference>
<gene>
    <name evidence="5" type="ORF">SAMN05421820_106341</name>
</gene>
<dbReference type="GO" id="GO:0043565">
    <property type="term" value="F:sequence-specific DNA binding"/>
    <property type="evidence" value="ECO:0007669"/>
    <property type="project" value="InterPro"/>
</dbReference>
<dbReference type="STRING" id="430522.BFS30_15315"/>
<dbReference type="InterPro" id="IPR020449">
    <property type="entry name" value="Tscrpt_reg_AraC-type_HTH"/>
</dbReference>
<dbReference type="PANTHER" id="PTHR43280">
    <property type="entry name" value="ARAC-FAMILY TRANSCRIPTIONAL REGULATOR"/>
    <property type="match status" value="1"/>
</dbReference>
<dbReference type="PANTHER" id="PTHR43280:SF30">
    <property type="entry name" value="MMSAB OPERON REGULATORY PROTEIN"/>
    <property type="match status" value="1"/>
</dbReference>
<dbReference type="PROSITE" id="PS01124">
    <property type="entry name" value="HTH_ARAC_FAMILY_2"/>
    <property type="match status" value="1"/>
</dbReference>
<dbReference type="EMBL" id="FNGY01000006">
    <property type="protein sequence ID" value="SDN16049.1"/>
    <property type="molecule type" value="Genomic_DNA"/>
</dbReference>
<keyword evidence="6" id="KW-1185">Reference proteome</keyword>
<evidence type="ECO:0000313" key="6">
    <source>
        <dbReference type="Proteomes" id="UP000183200"/>
    </source>
</evidence>
<dbReference type="Gene3D" id="1.10.10.60">
    <property type="entry name" value="Homeodomain-like"/>
    <property type="match status" value="2"/>
</dbReference>